<comment type="caution">
    <text evidence="1">The sequence shown here is derived from an EMBL/GenBank/DDBJ whole genome shotgun (WGS) entry which is preliminary data.</text>
</comment>
<protein>
    <submittedName>
        <fullName evidence="1">Uncharacterized protein</fullName>
    </submittedName>
</protein>
<accession>A0A3S3RIL3</accession>
<evidence type="ECO:0000313" key="1">
    <source>
        <dbReference type="EMBL" id="RWW98776.1"/>
    </source>
</evidence>
<dbReference type="OrthoDB" id="3078827at2"/>
<dbReference type="EMBL" id="SBII01000009">
    <property type="protein sequence ID" value="RWW98776.1"/>
    <property type="molecule type" value="Genomic_DNA"/>
</dbReference>
<keyword evidence="2" id="KW-1185">Reference proteome</keyword>
<gene>
    <name evidence="1" type="ORF">EPI11_12675</name>
</gene>
<dbReference type="Proteomes" id="UP000287527">
    <property type="component" value="Unassembled WGS sequence"/>
</dbReference>
<name>A0A3S3RIL3_9FLAO</name>
<reference evidence="1 2" key="1">
    <citation type="submission" date="2019-01" db="EMBL/GenBank/DDBJ databases">
        <title>Flavobacterium sp. nov.,isolated from freshwater.</title>
        <authorList>
            <person name="Zhang R."/>
            <person name="Du Z.-J."/>
        </authorList>
    </citation>
    <scope>NUCLEOTIDE SEQUENCE [LARGE SCALE GENOMIC DNA]</scope>
    <source>
        <strain evidence="1 2">1E403</strain>
    </source>
</reference>
<dbReference type="PROSITE" id="PS51257">
    <property type="entry name" value="PROKAR_LIPOPROTEIN"/>
    <property type="match status" value="1"/>
</dbReference>
<evidence type="ECO:0000313" key="2">
    <source>
        <dbReference type="Proteomes" id="UP000287527"/>
    </source>
</evidence>
<dbReference type="Pfam" id="PF14412">
    <property type="entry name" value="AHH"/>
    <property type="match status" value="1"/>
</dbReference>
<dbReference type="AlphaFoldDB" id="A0A3S3RIL3"/>
<dbReference type="RefSeq" id="WP_128390352.1">
    <property type="nucleotide sequence ID" value="NZ_SBII01000009.1"/>
</dbReference>
<sequence length="574" mass="63824">MKQKLRMIIRITVICFFTFFLSCQNEDINLHEINENKAPHPEWVNARDLFSRLNTPEIRNSLTEITLRKELQKSSITEYDEKYFEKIVTTNYTNYSLYVSEYSEEQPYHLFFVVTIDNKNVENALFVKYSPKDGTAPFNIKMFTGLMEVYDIDYNIQGTAQFVSGKVTDGIMVTEECTTTTFISEVPCSNGGGHMIGDTCDIGYVNNAHYQISSVTECHNVYTFVGGTGGGGGAGGGSGISYNQVFLNSLTAPQKAIMDKYPEVSEAIFKHIQYYANGLEFPREMLTILAESEINEPLKSEGINALKMALATKTGGYFTKPFDTNYHQLIDPFTDVNLNSAHIEPWIMYFSVQCAVLRLEHPEWSTAKVYWHASKEMIHIGLDLVGLVPVVGEVADLANGVIYTIEGDGLNASLSYASAIPVAGWAAVGVKYAKKTIDITSSSKTTLKWMVKTGDIITFGDRTQLRKVLNLANGDPRQAHHIIPWAKSTHPAIQKAAKSGNEFHMNEVINGIPLNTIVHSGSHAAYDLKVIQKLNAIPANATPEQAYNAVLNIVQNIRAAIILNPNTHINNIIF</sequence>
<organism evidence="1 2">
    <name type="scientific">Flavobacterium cerinum</name>
    <dbReference type="NCBI Taxonomy" id="2502784"/>
    <lineage>
        <taxon>Bacteria</taxon>
        <taxon>Pseudomonadati</taxon>
        <taxon>Bacteroidota</taxon>
        <taxon>Flavobacteriia</taxon>
        <taxon>Flavobacteriales</taxon>
        <taxon>Flavobacteriaceae</taxon>
        <taxon>Flavobacterium</taxon>
    </lineage>
</organism>
<proteinExistence type="predicted"/>
<dbReference type="CDD" id="cd20745">
    <property type="entry name" value="FIX_RhsA_AHH_HNH-like"/>
    <property type="match status" value="1"/>
</dbReference>
<dbReference type="InterPro" id="IPR032871">
    <property type="entry name" value="AHH_dom_containing"/>
</dbReference>